<organism evidence="1 2">
    <name type="scientific">Jatrophihabitans lederbergiae</name>
    <dbReference type="NCBI Taxonomy" id="3075547"/>
    <lineage>
        <taxon>Bacteria</taxon>
        <taxon>Bacillati</taxon>
        <taxon>Actinomycetota</taxon>
        <taxon>Actinomycetes</taxon>
        <taxon>Jatrophihabitantales</taxon>
        <taxon>Jatrophihabitantaceae</taxon>
        <taxon>Jatrophihabitans</taxon>
    </lineage>
</organism>
<proteinExistence type="predicted"/>
<dbReference type="RefSeq" id="WP_311423018.1">
    <property type="nucleotide sequence ID" value="NZ_JAVREH010000011.1"/>
</dbReference>
<sequence length="199" mass="22182">MPIELPELLLDAGAWRDWLAEFHTSSPGVWLVLHKKGGSVTELTYEQALNEALCVGWIDGQLGRRDEGSYRQRFTPRTSKSPWSLKNVERVRVLTEAGRVRPTGQAAVDAAKADGRWQAAYRGQATAEAPDDLLEAIAANPSARQAYQSLSAANRYALTYRVNEVKRPETRARRIATFVEMLARGETPHPQRARPSADE</sequence>
<reference evidence="2" key="1">
    <citation type="submission" date="2023-07" db="EMBL/GenBank/DDBJ databases">
        <title>30 novel species of actinomycetes from the DSMZ collection.</title>
        <authorList>
            <person name="Nouioui I."/>
        </authorList>
    </citation>
    <scope>NUCLEOTIDE SEQUENCE [LARGE SCALE GENOMIC DNA]</scope>
    <source>
        <strain evidence="2">DSM 44399</strain>
    </source>
</reference>
<dbReference type="EMBL" id="JAVREH010000011">
    <property type="protein sequence ID" value="MDT0261866.1"/>
    <property type="molecule type" value="Genomic_DNA"/>
</dbReference>
<gene>
    <name evidence="1" type="ORF">RM423_10700</name>
</gene>
<evidence type="ECO:0000313" key="2">
    <source>
        <dbReference type="Proteomes" id="UP001183176"/>
    </source>
</evidence>
<comment type="caution">
    <text evidence="1">The sequence shown here is derived from an EMBL/GenBank/DDBJ whole genome shotgun (WGS) entry which is preliminary data.</text>
</comment>
<evidence type="ECO:0000313" key="1">
    <source>
        <dbReference type="EMBL" id="MDT0261866.1"/>
    </source>
</evidence>
<dbReference type="Pfam" id="PF13376">
    <property type="entry name" value="OmdA"/>
    <property type="match status" value="1"/>
</dbReference>
<accession>A0ABU2JA57</accession>
<keyword evidence="2" id="KW-1185">Reference proteome</keyword>
<name>A0ABU2JA57_9ACTN</name>
<dbReference type="Proteomes" id="UP001183176">
    <property type="component" value="Unassembled WGS sequence"/>
</dbReference>
<protein>
    <submittedName>
        <fullName evidence="1">YdeI/OmpD-associated family protein</fullName>
    </submittedName>
</protein>